<accession>A0A6A7AZN5</accession>
<dbReference type="InterPro" id="IPR002938">
    <property type="entry name" value="FAD-bd"/>
</dbReference>
<dbReference type="AlphaFoldDB" id="A0A6A7AZN5"/>
<protein>
    <submittedName>
        <fullName evidence="5">FAD/NAD(P)-binding domain-containing protein</fullName>
    </submittedName>
</protein>
<dbReference type="EMBL" id="MU006324">
    <property type="protein sequence ID" value="KAF2847549.1"/>
    <property type="molecule type" value="Genomic_DNA"/>
</dbReference>
<keyword evidence="6" id="KW-1185">Reference proteome</keyword>
<dbReference type="SUPFAM" id="SSF51905">
    <property type="entry name" value="FAD/NAD(P)-binding domain"/>
    <property type="match status" value="1"/>
</dbReference>
<evidence type="ECO:0000256" key="2">
    <source>
        <dbReference type="ARBA" id="ARBA00022827"/>
    </source>
</evidence>
<gene>
    <name evidence="5" type="ORF">T440DRAFT_538212</name>
</gene>
<dbReference type="PANTHER" id="PTHR46865">
    <property type="entry name" value="OXIDOREDUCTASE-RELATED"/>
    <property type="match status" value="1"/>
</dbReference>
<organism evidence="5 6">
    <name type="scientific">Plenodomus tracheiphilus IPT5</name>
    <dbReference type="NCBI Taxonomy" id="1408161"/>
    <lineage>
        <taxon>Eukaryota</taxon>
        <taxon>Fungi</taxon>
        <taxon>Dikarya</taxon>
        <taxon>Ascomycota</taxon>
        <taxon>Pezizomycotina</taxon>
        <taxon>Dothideomycetes</taxon>
        <taxon>Pleosporomycetidae</taxon>
        <taxon>Pleosporales</taxon>
        <taxon>Pleosporineae</taxon>
        <taxon>Leptosphaeriaceae</taxon>
        <taxon>Plenodomus</taxon>
    </lineage>
</organism>
<sequence>MSRPRALVIGASIAGPSIALWLSRAGFHITIIERFPNLRTGGQAVDIRTSGVPVMRRMADMEARVQANSTQEEGVSFIRADGTPYGVIKSTGNSECQGIAQVLYGLTKELEGVEYVFGEQVVSMRHDERNDGRVEVEFANSLLTQTFDLVVACDGATSRTRAMAFGCGVREHVVCWAAYFSTKQDLLSGSKVGQGFSAVGGCFISIASDTNGSSRVMLMSHFPRNGADCTLPFREAARAGLSELKGYITQQYRGAGWIADQLLDEMMGSDDFYASEIVQIKMPILHKGGVVLVGDSGYAAGPTGGGTSLALMGAYMLAGELSKHKDGIATGMNGYEDQMRPLIKEMQKIPRLVSSIMAPQTAWGICVRNYLFAIVAWSGIAGHAQTYLGAAFASTDEFPLPGYAL</sequence>
<evidence type="ECO:0000313" key="6">
    <source>
        <dbReference type="Proteomes" id="UP000799423"/>
    </source>
</evidence>
<keyword evidence="1" id="KW-0285">Flavoprotein</keyword>
<evidence type="ECO:0000259" key="4">
    <source>
        <dbReference type="Pfam" id="PF01494"/>
    </source>
</evidence>
<feature type="domain" description="FAD-binding" evidence="4">
    <location>
        <begin position="6"/>
        <end position="162"/>
    </location>
</feature>
<dbReference type="PRINTS" id="PR00420">
    <property type="entry name" value="RNGMNOXGNASE"/>
</dbReference>
<dbReference type="InterPro" id="IPR036188">
    <property type="entry name" value="FAD/NAD-bd_sf"/>
</dbReference>
<dbReference type="GO" id="GO:0016491">
    <property type="term" value="F:oxidoreductase activity"/>
    <property type="evidence" value="ECO:0007669"/>
    <property type="project" value="UniProtKB-KW"/>
</dbReference>
<dbReference type="Gene3D" id="3.50.50.60">
    <property type="entry name" value="FAD/NAD(P)-binding domain"/>
    <property type="match status" value="1"/>
</dbReference>
<proteinExistence type="predicted"/>
<dbReference type="OrthoDB" id="655030at2759"/>
<name>A0A6A7AZN5_9PLEO</name>
<dbReference type="Proteomes" id="UP000799423">
    <property type="component" value="Unassembled WGS sequence"/>
</dbReference>
<evidence type="ECO:0000256" key="3">
    <source>
        <dbReference type="ARBA" id="ARBA00023002"/>
    </source>
</evidence>
<keyword evidence="3" id="KW-0560">Oxidoreductase</keyword>
<reference evidence="5" key="1">
    <citation type="submission" date="2020-01" db="EMBL/GenBank/DDBJ databases">
        <authorList>
            <consortium name="DOE Joint Genome Institute"/>
            <person name="Haridas S."/>
            <person name="Albert R."/>
            <person name="Binder M."/>
            <person name="Bloem J."/>
            <person name="Labutti K."/>
            <person name="Salamov A."/>
            <person name="Andreopoulos B."/>
            <person name="Baker S.E."/>
            <person name="Barry K."/>
            <person name="Bills G."/>
            <person name="Bluhm B.H."/>
            <person name="Cannon C."/>
            <person name="Castanera R."/>
            <person name="Culley D.E."/>
            <person name="Daum C."/>
            <person name="Ezra D."/>
            <person name="Gonzalez J.B."/>
            <person name="Henrissat B."/>
            <person name="Kuo A."/>
            <person name="Liang C."/>
            <person name="Lipzen A."/>
            <person name="Lutzoni F."/>
            <person name="Magnuson J."/>
            <person name="Mondo S."/>
            <person name="Nolan M."/>
            <person name="Ohm R."/>
            <person name="Pangilinan J."/>
            <person name="Park H.-J."/>
            <person name="Ramirez L."/>
            <person name="Alfaro M."/>
            <person name="Sun H."/>
            <person name="Tritt A."/>
            <person name="Yoshinaga Y."/>
            <person name="Zwiers L.-H."/>
            <person name="Turgeon B.G."/>
            <person name="Goodwin S.B."/>
            <person name="Spatafora J.W."/>
            <person name="Crous P.W."/>
            <person name="Grigoriev I.V."/>
        </authorList>
    </citation>
    <scope>NUCLEOTIDE SEQUENCE</scope>
    <source>
        <strain evidence="5">IPT5</strain>
    </source>
</reference>
<dbReference type="Pfam" id="PF01494">
    <property type="entry name" value="FAD_binding_3"/>
    <property type="match status" value="1"/>
</dbReference>
<dbReference type="Gene3D" id="3.30.9.10">
    <property type="entry name" value="D-Amino Acid Oxidase, subunit A, domain 2"/>
    <property type="match status" value="1"/>
</dbReference>
<evidence type="ECO:0000313" key="5">
    <source>
        <dbReference type="EMBL" id="KAF2847549.1"/>
    </source>
</evidence>
<dbReference type="InterPro" id="IPR051704">
    <property type="entry name" value="FAD_aromatic-hydroxylase"/>
</dbReference>
<dbReference type="GO" id="GO:0071949">
    <property type="term" value="F:FAD binding"/>
    <property type="evidence" value="ECO:0007669"/>
    <property type="project" value="InterPro"/>
</dbReference>
<keyword evidence="2" id="KW-0274">FAD</keyword>
<evidence type="ECO:0000256" key="1">
    <source>
        <dbReference type="ARBA" id="ARBA00022630"/>
    </source>
</evidence>
<dbReference type="PANTHER" id="PTHR46865:SF7">
    <property type="entry name" value="MONOOXYGENASE, PUTATIVE (AFU_ORTHOLOGUE AFUA_8G07040)-RELATED"/>
    <property type="match status" value="1"/>
</dbReference>